<feature type="transmembrane region" description="Helical" evidence="1">
    <location>
        <begin position="28"/>
        <end position="52"/>
    </location>
</feature>
<feature type="signal peptide" evidence="2">
    <location>
        <begin position="1"/>
        <end position="18"/>
    </location>
</feature>
<feature type="transmembrane region" description="Helical" evidence="1">
    <location>
        <begin position="72"/>
        <end position="96"/>
    </location>
</feature>
<keyword evidence="2" id="KW-0732">Signal</keyword>
<dbReference type="HOGENOM" id="CLU_941268_0_0_1"/>
<evidence type="ECO:0000259" key="3">
    <source>
        <dbReference type="Pfam" id="PF14111"/>
    </source>
</evidence>
<dbReference type="Pfam" id="PF14111">
    <property type="entry name" value="DUF4283"/>
    <property type="match status" value="1"/>
</dbReference>
<dbReference type="Proteomes" id="UP000002051">
    <property type="component" value="Chromosome 6"/>
</dbReference>
<feature type="chain" id="PRO_5014499406" evidence="2">
    <location>
        <begin position="19"/>
        <end position="296"/>
    </location>
</feature>
<keyword evidence="1" id="KW-0472">Membrane</keyword>
<reference evidence="5" key="3">
    <citation type="submission" date="2015-04" db="UniProtKB">
        <authorList>
            <consortium name="EnsemblPlants"/>
        </authorList>
    </citation>
    <scope>IDENTIFICATION</scope>
    <source>
        <strain evidence="5">cv. Jemalong A17</strain>
    </source>
</reference>
<dbReference type="PANTHER" id="PTHR31286:SF99">
    <property type="entry name" value="DUF4283 DOMAIN-CONTAINING PROTEIN"/>
    <property type="match status" value="1"/>
</dbReference>
<keyword evidence="1" id="KW-1133">Transmembrane helix</keyword>
<evidence type="ECO:0000313" key="6">
    <source>
        <dbReference type="Proteomes" id="UP000002051"/>
    </source>
</evidence>
<dbReference type="InterPro" id="IPR040256">
    <property type="entry name" value="At4g02000-like"/>
</dbReference>
<evidence type="ECO:0000256" key="1">
    <source>
        <dbReference type="SAM" id="Phobius"/>
    </source>
</evidence>
<gene>
    <name evidence="4" type="ordered locus">MTR_6g033215</name>
</gene>
<dbReference type="PANTHER" id="PTHR31286">
    <property type="entry name" value="GLYCINE-RICH CELL WALL STRUCTURAL PROTEIN 1.8-LIKE"/>
    <property type="match status" value="1"/>
</dbReference>
<sequence length="296" mass="34390">MNLVVYSWDLLLFLSVFSKDLNPMSTTLMWLYLGLYGLQSILLIMNIFILLVKIWLSLTFVCSETYKNETHLLVFIHCFMKSSLLFFTYILFLTFISIKKRENLNINGDNGAASHRPNLTQAELLDLCLVGRVVVNKPVHLATLEARLGPIWDPMYQMSLIPMEDNKFMVQLYSKADLARILDRSPWLLDNNMIILKKVVVGENPLTMSMNTTEIWAQIHKLPFGFMGDKVGALVGSHIGKMIKFDEENNYGPWWRFMRVRVEIAVEAPLQQEFIIEREEGENIRLVFRYEKLGKQ</sequence>
<reference evidence="4 6" key="1">
    <citation type="journal article" date="2011" name="Nature">
        <title>The Medicago genome provides insight into the evolution of rhizobial symbioses.</title>
        <authorList>
            <person name="Young N.D."/>
            <person name="Debelle F."/>
            <person name="Oldroyd G.E."/>
            <person name="Geurts R."/>
            <person name="Cannon S.B."/>
            <person name="Udvardi M.K."/>
            <person name="Benedito V.A."/>
            <person name="Mayer K.F."/>
            <person name="Gouzy J."/>
            <person name="Schoof H."/>
            <person name="Van de Peer Y."/>
            <person name="Proost S."/>
            <person name="Cook D.R."/>
            <person name="Meyers B.C."/>
            <person name="Spannagl M."/>
            <person name="Cheung F."/>
            <person name="De Mita S."/>
            <person name="Krishnakumar V."/>
            <person name="Gundlach H."/>
            <person name="Zhou S."/>
            <person name="Mudge J."/>
            <person name="Bharti A.K."/>
            <person name="Murray J.D."/>
            <person name="Naoumkina M.A."/>
            <person name="Rosen B."/>
            <person name="Silverstein K.A."/>
            <person name="Tang H."/>
            <person name="Rombauts S."/>
            <person name="Zhao P.X."/>
            <person name="Zhou P."/>
            <person name="Barbe V."/>
            <person name="Bardou P."/>
            <person name="Bechner M."/>
            <person name="Bellec A."/>
            <person name="Berger A."/>
            <person name="Berges H."/>
            <person name="Bidwell S."/>
            <person name="Bisseling T."/>
            <person name="Choisne N."/>
            <person name="Couloux A."/>
            <person name="Denny R."/>
            <person name="Deshpande S."/>
            <person name="Dai X."/>
            <person name="Doyle J.J."/>
            <person name="Dudez A.M."/>
            <person name="Farmer A.D."/>
            <person name="Fouteau S."/>
            <person name="Franken C."/>
            <person name="Gibelin C."/>
            <person name="Gish J."/>
            <person name="Goldstein S."/>
            <person name="Gonzalez A.J."/>
            <person name="Green P.J."/>
            <person name="Hallab A."/>
            <person name="Hartog M."/>
            <person name="Hua A."/>
            <person name="Humphray S.J."/>
            <person name="Jeong D.H."/>
            <person name="Jing Y."/>
            <person name="Jocker A."/>
            <person name="Kenton S.M."/>
            <person name="Kim D.J."/>
            <person name="Klee K."/>
            <person name="Lai H."/>
            <person name="Lang C."/>
            <person name="Lin S."/>
            <person name="Macmil S.L."/>
            <person name="Magdelenat G."/>
            <person name="Matthews L."/>
            <person name="McCorrison J."/>
            <person name="Monaghan E.L."/>
            <person name="Mun J.H."/>
            <person name="Najar F.Z."/>
            <person name="Nicholson C."/>
            <person name="Noirot C."/>
            <person name="O'Bleness M."/>
            <person name="Paule C.R."/>
            <person name="Poulain J."/>
            <person name="Prion F."/>
            <person name="Qin B."/>
            <person name="Qu C."/>
            <person name="Retzel E.F."/>
            <person name="Riddle C."/>
            <person name="Sallet E."/>
            <person name="Samain S."/>
            <person name="Samson N."/>
            <person name="Sanders I."/>
            <person name="Saurat O."/>
            <person name="Scarpelli C."/>
            <person name="Schiex T."/>
            <person name="Segurens B."/>
            <person name="Severin A.J."/>
            <person name="Sherrier D.J."/>
            <person name="Shi R."/>
            <person name="Sims S."/>
            <person name="Singer S.R."/>
            <person name="Sinharoy S."/>
            <person name="Sterck L."/>
            <person name="Viollet A."/>
            <person name="Wang B.B."/>
            <person name="Wang K."/>
            <person name="Wang M."/>
            <person name="Wang X."/>
            <person name="Warfsmann J."/>
            <person name="Weissenbach J."/>
            <person name="White D.D."/>
            <person name="White J.D."/>
            <person name="Wiley G.B."/>
            <person name="Wincker P."/>
            <person name="Xing Y."/>
            <person name="Yang L."/>
            <person name="Yao Z."/>
            <person name="Ying F."/>
            <person name="Zhai J."/>
            <person name="Zhou L."/>
            <person name="Zuber A."/>
            <person name="Denarie J."/>
            <person name="Dixon R.A."/>
            <person name="May G.D."/>
            <person name="Schwartz D.C."/>
            <person name="Rogers J."/>
            <person name="Quetier F."/>
            <person name="Town C.D."/>
            <person name="Roe B.A."/>
        </authorList>
    </citation>
    <scope>NUCLEOTIDE SEQUENCE [LARGE SCALE GENOMIC DNA]</scope>
    <source>
        <strain evidence="4">A17</strain>
        <strain evidence="5 6">cv. Jemalong A17</strain>
    </source>
</reference>
<name>A0A072U949_MEDTR</name>
<dbReference type="EnsemblPlants" id="KEH25633">
    <property type="protein sequence ID" value="KEH25633"/>
    <property type="gene ID" value="MTR_6g033215"/>
</dbReference>
<accession>A0A072U949</accession>
<feature type="domain" description="DUF4283" evidence="3">
    <location>
        <begin position="122"/>
        <end position="198"/>
    </location>
</feature>
<evidence type="ECO:0000256" key="2">
    <source>
        <dbReference type="SAM" id="SignalP"/>
    </source>
</evidence>
<evidence type="ECO:0000313" key="4">
    <source>
        <dbReference type="EMBL" id="KEH25633.1"/>
    </source>
</evidence>
<protein>
    <submittedName>
        <fullName evidence="4">DUF4283 domain protein</fullName>
    </submittedName>
</protein>
<evidence type="ECO:0000313" key="5">
    <source>
        <dbReference type="EnsemblPlants" id="KEH25633"/>
    </source>
</evidence>
<keyword evidence="6" id="KW-1185">Reference proteome</keyword>
<dbReference type="EMBL" id="CM001222">
    <property type="protein sequence ID" value="KEH25633.1"/>
    <property type="molecule type" value="Genomic_DNA"/>
</dbReference>
<reference evidence="4 6" key="2">
    <citation type="journal article" date="2014" name="BMC Genomics">
        <title>An improved genome release (version Mt4.0) for the model legume Medicago truncatula.</title>
        <authorList>
            <person name="Tang H."/>
            <person name="Krishnakumar V."/>
            <person name="Bidwell S."/>
            <person name="Rosen B."/>
            <person name="Chan A."/>
            <person name="Zhou S."/>
            <person name="Gentzbittel L."/>
            <person name="Childs K.L."/>
            <person name="Yandell M."/>
            <person name="Gundlach H."/>
            <person name="Mayer K.F."/>
            <person name="Schwartz D.C."/>
            <person name="Town C.D."/>
        </authorList>
    </citation>
    <scope>GENOME REANNOTATION</scope>
    <source>
        <strain evidence="4">A17</strain>
        <strain evidence="5 6">cv. Jemalong A17</strain>
    </source>
</reference>
<keyword evidence="1" id="KW-0812">Transmembrane</keyword>
<organism evidence="4 6">
    <name type="scientific">Medicago truncatula</name>
    <name type="common">Barrel medic</name>
    <name type="synonym">Medicago tribuloides</name>
    <dbReference type="NCBI Taxonomy" id="3880"/>
    <lineage>
        <taxon>Eukaryota</taxon>
        <taxon>Viridiplantae</taxon>
        <taxon>Streptophyta</taxon>
        <taxon>Embryophyta</taxon>
        <taxon>Tracheophyta</taxon>
        <taxon>Spermatophyta</taxon>
        <taxon>Magnoliopsida</taxon>
        <taxon>eudicotyledons</taxon>
        <taxon>Gunneridae</taxon>
        <taxon>Pentapetalae</taxon>
        <taxon>rosids</taxon>
        <taxon>fabids</taxon>
        <taxon>Fabales</taxon>
        <taxon>Fabaceae</taxon>
        <taxon>Papilionoideae</taxon>
        <taxon>50 kb inversion clade</taxon>
        <taxon>NPAAA clade</taxon>
        <taxon>Hologalegina</taxon>
        <taxon>IRL clade</taxon>
        <taxon>Trifolieae</taxon>
        <taxon>Medicago</taxon>
    </lineage>
</organism>
<proteinExistence type="predicted"/>
<dbReference type="AlphaFoldDB" id="A0A072U949"/>
<dbReference type="InterPro" id="IPR025558">
    <property type="entry name" value="DUF4283"/>
</dbReference>